<dbReference type="Pfam" id="PF21621">
    <property type="entry name" value="MPI_cupin_dom"/>
    <property type="match status" value="1"/>
</dbReference>
<evidence type="ECO:0000256" key="6">
    <source>
        <dbReference type="ARBA" id="ARBA00023235"/>
    </source>
</evidence>
<sequence>MISRHERANVEERTRHSRVFVRSVQPKGTKTVRRLHNTVKNFAWGTTDAIPAILGTAPDGTPCAELWLGAHPLSPSRLDTGDFEQQRSTRRSAQQGSSSSLDVKTDSSTVGPNLIEYVAGDPAGLLGQDSLRVFGPRLPFLLKVLSAQKALSIQVHPNPEQAATGFAREESQGPDLDSATRNYKDPSAKPELIYALTEFHALTGFRSRKAVRATFERLLSLSLSATSLDFLGDVISALKSVTEARAFSKAVELVLGDSRSAGFVDEVAAQDLAELPEGHISRSGTAVDPAETFHELVSDYPSDPGVLVALMLNRVHLQPGEALAMESGVLHAYLGGTGIEVMASSDNVLRGGLTNKHIDIPELGKVAKFTSARPRMVEPDRDGILLGTTEDFALQSLRCPRLTQVERRGASIALCTSGTITLTSLGSTVTLTRGQSVFIAANEPTVTADGHGDLFVATTGLETSLPFV</sequence>
<comment type="similarity">
    <text evidence="2">Belongs to the mannose-6-phosphate isomerase type 1 family.</text>
</comment>
<evidence type="ECO:0000256" key="8">
    <source>
        <dbReference type="ARBA" id="ARBA00030762"/>
    </source>
</evidence>
<evidence type="ECO:0000256" key="7">
    <source>
        <dbReference type="ARBA" id="ARBA00029741"/>
    </source>
</evidence>
<keyword evidence="6 14" id="KW-0413">Isomerase</keyword>
<dbReference type="EC" id="5.3.1.8" evidence="3"/>
<dbReference type="InterPro" id="IPR046457">
    <property type="entry name" value="PMI_typeI_cat"/>
</dbReference>
<evidence type="ECO:0000256" key="3">
    <source>
        <dbReference type="ARBA" id="ARBA00011956"/>
    </source>
</evidence>
<feature type="binding site" evidence="10">
    <location>
        <position position="154"/>
    </location>
    <ligand>
        <name>Zn(2+)</name>
        <dbReference type="ChEBI" id="CHEBI:29105"/>
    </ligand>
</feature>
<reference evidence="14" key="1">
    <citation type="submission" date="2016-10" db="EMBL/GenBank/DDBJ databases">
        <authorList>
            <person name="Varghese N."/>
            <person name="Submissions S."/>
        </authorList>
    </citation>
    <scope>NUCLEOTIDE SEQUENCE [LARGE SCALE GENOMIC DNA]</scope>
    <source>
        <strain evidence="14">DSM 22082</strain>
    </source>
</reference>
<feature type="region of interest" description="Disordered" evidence="11">
    <location>
        <begin position="161"/>
        <end position="183"/>
    </location>
</feature>
<dbReference type="PANTHER" id="PTHR10309:SF0">
    <property type="entry name" value="MANNOSE-6-PHOSPHATE ISOMERASE"/>
    <property type="match status" value="1"/>
</dbReference>
<evidence type="ECO:0000256" key="1">
    <source>
        <dbReference type="ARBA" id="ARBA00000757"/>
    </source>
</evidence>
<feature type="domain" description="Mannose-6-phosphate isomerase cupin" evidence="13">
    <location>
        <begin position="389"/>
        <end position="457"/>
    </location>
</feature>
<feature type="compositionally biased region" description="Low complexity" evidence="11">
    <location>
        <begin position="97"/>
        <end position="107"/>
    </location>
</feature>
<dbReference type="GO" id="GO:0004476">
    <property type="term" value="F:mannose-6-phosphate isomerase activity"/>
    <property type="evidence" value="ECO:0007669"/>
    <property type="project" value="UniProtKB-EC"/>
</dbReference>
<dbReference type="PIRSF" id="PIRSF001480">
    <property type="entry name" value="Mannose-6-phosphate_isomerase"/>
    <property type="match status" value="1"/>
</dbReference>
<accession>A0A1H1LJJ3</accession>
<gene>
    <name evidence="14" type="ORF">SAMN04489751_0314</name>
</gene>
<protein>
    <recommendedName>
        <fullName evidence="3">mannose-6-phosphate isomerase</fullName>
        <ecNumber evidence="3">5.3.1.8</ecNumber>
    </recommendedName>
    <alternativeName>
        <fullName evidence="7">Phosphohexomutase</fullName>
    </alternativeName>
    <alternativeName>
        <fullName evidence="8">Phosphomannose isomerase</fullName>
    </alternativeName>
</protein>
<dbReference type="AlphaFoldDB" id="A0A1H1LJJ3"/>
<dbReference type="EMBL" id="LT629739">
    <property type="protein sequence ID" value="SDR74744.1"/>
    <property type="molecule type" value="Genomic_DNA"/>
</dbReference>
<evidence type="ECO:0000256" key="5">
    <source>
        <dbReference type="ARBA" id="ARBA00022833"/>
    </source>
</evidence>
<feature type="domain" description="Phosphomannose isomerase type I catalytic" evidence="12">
    <location>
        <begin position="34"/>
        <end position="96"/>
    </location>
</feature>
<dbReference type="PRINTS" id="PR00714">
    <property type="entry name" value="MAN6PISMRASE"/>
</dbReference>
<evidence type="ECO:0000313" key="14">
    <source>
        <dbReference type="EMBL" id="SDR74744.1"/>
    </source>
</evidence>
<dbReference type="InterPro" id="IPR014710">
    <property type="entry name" value="RmlC-like_jellyroll"/>
</dbReference>
<evidence type="ECO:0000256" key="9">
    <source>
        <dbReference type="PIRSR" id="PIRSR001480-1"/>
    </source>
</evidence>
<name>A0A1H1LJJ3_BRESA</name>
<evidence type="ECO:0000256" key="4">
    <source>
        <dbReference type="ARBA" id="ARBA00022723"/>
    </source>
</evidence>
<feature type="binding site" evidence="10">
    <location>
        <position position="331"/>
    </location>
    <ligand>
        <name>Zn(2+)</name>
        <dbReference type="ChEBI" id="CHEBI:29105"/>
    </ligand>
</feature>
<feature type="binding site" evidence="10">
    <location>
        <position position="191"/>
    </location>
    <ligand>
        <name>Zn(2+)</name>
        <dbReference type="ChEBI" id="CHEBI:29105"/>
    </ligand>
</feature>
<keyword evidence="4 10" id="KW-0479">Metal-binding</keyword>
<dbReference type="GO" id="GO:0005975">
    <property type="term" value="P:carbohydrate metabolic process"/>
    <property type="evidence" value="ECO:0007669"/>
    <property type="project" value="InterPro"/>
</dbReference>
<dbReference type="InterPro" id="IPR001250">
    <property type="entry name" value="Man6P_Isoase-1"/>
</dbReference>
<dbReference type="GO" id="GO:0005829">
    <property type="term" value="C:cytosol"/>
    <property type="evidence" value="ECO:0007669"/>
    <property type="project" value="TreeGrafter"/>
</dbReference>
<dbReference type="InterPro" id="IPR016305">
    <property type="entry name" value="Mannose-6-P_Isomerase"/>
</dbReference>
<proteinExistence type="inferred from homology"/>
<feature type="binding site" evidence="10">
    <location>
        <position position="156"/>
    </location>
    <ligand>
        <name>Zn(2+)</name>
        <dbReference type="ChEBI" id="CHEBI:29105"/>
    </ligand>
</feature>
<evidence type="ECO:0000259" key="12">
    <source>
        <dbReference type="Pfam" id="PF20511"/>
    </source>
</evidence>
<dbReference type="Gene3D" id="1.10.441.10">
    <property type="entry name" value="Phosphomannose Isomerase, domain 2"/>
    <property type="match status" value="1"/>
</dbReference>
<dbReference type="GO" id="GO:0008270">
    <property type="term" value="F:zinc ion binding"/>
    <property type="evidence" value="ECO:0007669"/>
    <property type="project" value="InterPro"/>
</dbReference>
<feature type="region of interest" description="Disordered" evidence="11">
    <location>
        <begin position="77"/>
        <end position="107"/>
    </location>
</feature>
<dbReference type="PANTHER" id="PTHR10309">
    <property type="entry name" value="MANNOSE-6-PHOSPHATE ISOMERASE"/>
    <property type="match status" value="1"/>
</dbReference>
<feature type="domain" description="Phosphomannose isomerase type I catalytic" evidence="12">
    <location>
        <begin position="115"/>
        <end position="206"/>
    </location>
</feature>
<evidence type="ECO:0000313" key="15">
    <source>
        <dbReference type="Proteomes" id="UP000199700"/>
    </source>
</evidence>
<dbReference type="NCBIfam" id="TIGR00218">
    <property type="entry name" value="manA"/>
    <property type="match status" value="1"/>
</dbReference>
<dbReference type="Gene3D" id="2.60.120.10">
    <property type="entry name" value="Jelly Rolls"/>
    <property type="match status" value="2"/>
</dbReference>
<comment type="cofactor">
    <cofactor evidence="10">
        <name>Zn(2+)</name>
        <dbReference type="ChEBI" id="CHEBI:29105"/>
    </cofactor>
    <text evidence="10">Binds 1 zinc ion per subunit.</text>
</comment>
<dbReference type="InterPro" id="IPR049071">
    <property type="entry name" value="MPI_cupin_dom"/>
</dbReference>
<dbReference type="SUPFAM" id="SSF51182">
    <property type="entry name" value="RmlC-like cupins"/>
    <property type="match status" value="1"/>
</dbReference>
<dbReference type="CDD" id="cd07011">
    <property type="entry name" value="cupin_PMI_type_I_N"/>
    <property type="match status" value="1"/>
</dbReference>
<dbReference type="GO" id="GO:0009298">
    <property type="term" value="P:GDP-mannose biosynthetic process"/>
    <property type="evidence" value="ECO:0007669"/>
    <property type="project" value="InterPro"/>
</dbReference>
<dbReference type="Proteomes" id="UP000199700">
    <property type="component" value="Chromosome"/>
</dbReference>
<keyword evidence="15" id="KW-1185">Reference proteome</keyword>
<organism evidence="14 15">
    <name type="scientific">Brevibacterium sandarakinum</name>
    <dbReference type="NCBI Taxonomy" id="629680"/>
    <lineage>
        <taxon>Bacteria</taxon>
        <taxon>Bacillati</taxon>
        <taxon>Actinomycetota</taxon>
        <taxon>Actinomycetes</taxon>
        <taxon>Micrococcales</taxon>
        <taxon>Brevibacteriaceae</taxon>
        <taxon>Brevibacterium</taxon>
    </lineage>
</organism>
<feature type="active site" evidence="9">
    <location>
        <position position="350"/>
    </location>
</feature>
<evidence type="ECO:0000259" key="13">
    <source>
        <dbReference type="Pfam" id="PF21621"/>
    </source>
</evidence>
<comment type="catalytic activity">
    <reaction evidence="1">
        <text>D-mannose 6-phosphate = D-fructose 6-phosphate</text>
        <dbReference type="Rhea" id="RHEA:12356"/>
        <dbReference type="ChEBI" id="CHEBI:58735"/>
        <dbReference type="ChEBI" id="CHEBI:61527"/>
        <dbReference type="EC" id="5.3.1.8"/>
    </reaction>
</comment>
<dbReference type="Pfam" id="PF20511">
    <property type="entry name" value="PMI_typeI_cat"/>
    <property type="match status" value="2"/>
</dbReference>
<dbReference type="STRING" id="629680.SAMN04489751_0314"/>
<keyword evidence="5 10" id="KW-0862">Zinc</keyword>
<evidence type="ECO:0000256" key="2">
    <source>
        <dbReference type="ARBA" id="ARBA00010772"/>
    </source>
</evidence>
<dbReference type="InterPro" id="IPR011051">
    <property type="entry name" value="RmlC_Cupin_sf"/>
</dbReference>
<evidence type="ECO:0000256" key="11">
    <source>
        <dbReference type="SAM" id="MobiDB-lite"/>
    </source>
</evidence>
<evidence type="ECO:0000256" key="10">
    <source>
        <dbReference type="PIRSR" id="PIRSR001480-2"/>
    </source>
</evidence>